<proteinExistence type="predicted"/>
<evidence type="ECO:0000256" key="2">
    <source>
        <dbReference type="ARBA" id="ARBA00004648"/>
    </source>
</evidence>
<feature type="domain" description="Fe2OG dioxygenase" evidence="13">
    <location>
        <begin position="573"/>
        <end position="697"/>
    </location>
</feature>
<keyword evidence="6" id="KW-1133">Transmembrane helix</keyword>
<evidence type="ECO:0000259" key="13">
    <source>
        <dbReference type="PROSITE" id="PS51471"/>
    </source>
</evidence>
<comment type="caution">
    <text evidence="14">The sequence shown here is derived from an EMBL/GenBank/DDBJ whole genome shotgun (WGS) entry which is preliminary data.</text>
</comment>
<dbReference type="GO" id="GO:0004656">
    <property type="term" value="F:procollagen-proline 4-dioxygenase activity"/>
    <property type="evidence" value="ECO:0007669"/>
    <property type="project" value="UniProtKB-EC"/>
</dbReference>
<evidence type="ECO:0000256" key="12">
    <source>
        <dbReference type="SAM" id="SignalP"/>
    </source>
</evidence>
<protein>
    <submittedName>
        <fullName evidence="14">Prolyl 4-hydroxylase subunit alpha-1</fullName>
    </submittedName>
</protein>
<evidence type="ECO:0000256" key="9">
    <source>
        <dbReference type="ARBA" id="ARBA00023136"/>
    </source>
</evidence>
<feature type="compositionally biased region" description="Polar residues" evidence="11">
    <location>
        <begin position="404"/>
        <end position="416"/>
    </location>
</feature>
<dbReference type="InterPro" id="IPR044862">
    <property type="entry name" value="Pro_4_hyd_alph_FE2OG_OXY"/>
</dbReference>
<evidence type="ECO:0000313" key="14">
    <source>
        <dbReference type="EMBL" id="PNH11495.1"/>
    </source>
</evidence>
<dbReference type="InterPro" id="IPR045054">
    <property type="entry name" value="P4HA-like"/>
</dbReference>
<keyword evidence="9" id="KW-0472">Membrane</keyword>
<keyword evidence="4" id="KW-0479">Metal-binding</keyword>
<name>A0A2J8AG45_9CHLO</name>
<sequence length="808" mass="88909">MRHRGGAAAIAALLLMHAAVLHPALAANPKDDSTWGGLPERLSNALVMHHEANAQFEENATPWVEQVGLHPRSYVFHNFLTMAERAHIVRLAAPKLRRSTVVGEGGEGVIDNIRTSYGMFIRRLADPIIERIEKRIALWTHLPIQHQEDIQVLRYAQGQTYGAHYDSGDQSNEPGPKWRLATFLMYLSDVEEGGETAFPMGSVWADPTIPDRVGKVSDCAKGHVAAKPKAGDAVLFYSFYPNNTMDPAAMHTGCPIIKGVKWAAPVWMHDIPFRPTEIAGGVQQTYDFEADAGACVDGNSRCADWAAAGECSRNKGFMAGDLSSLGACRKSCKSCESCASSDMECINRNRERGGYWPLNKDELEWLGAGDLWKEDKSPDSCHVPVEHMASFVDHVASFPLSGPWPNTANHGSNPSNPKDDSTWGGLPERLLPNALVMVSVGWCRRGFIFSGHWLGADTPDSPSSDNPLPLAPPFQHHEANAQFEEDATPWVEQVGLHPRSYVFHNFLTMAERAHLVRLAAPKLKRSLVVGSKGEGVVDSIRTSYGMFVRRLADPVVERIEKRIALWTHLPIEHQEDIQILRYQQGQTYGAHYDSGGSSDHIGPKWRLATFLMYLSDVEEGGETAFPMGSVWADPTIPDRVGKVSDCAKGHVAAKPKAGDAVLFYSFYPNNTMDPAAMHTGCPIIKGVKWAAPVWMHDIPFRESEVAGGVQHVQELAADAGGCADLHARCGEWAAAGECEKNKGYMVGDGSVQLGTCRKSCKTCEPCRSVDMECINRNRERGGYWPLNKDELEWLGAGDLWKEDMSPEL</sequence>
<evidence type="ECO:0000256" key="11">
    <source>
        <dbReference type="SAM" id="MobiDB-lite"/>
    </source>
</evidence>
<evidence type="ECO:0000256" key="6">
    <source>
        <dbReference type="ARBA" id="ARBA00022989"/>
    </source>
</evidence>
<organism evidence="14 15">
    <name type="scientific">Tetrabaena socialis</name>
    <dbReference type="NCBI Taxonomy" id="47790"/>
    <lineage>
        <taxon>Eukaryota</taxon>
        <taxon>Viridiplantae</taxon>
        <taxon>Chlorophyta</taxon>
        <taxon>core chlorophytes</taxon>
        <taxon>Chlorophyceae</taxon>
        <taxon>CS clade</taxon>
        <taxon>Chlamydomonadales</taxon>
        <taxon>Tetrabaenaceae</taxon>
        <taxon>Tetrabaena</taxon>
    </lineage>
</organism>
<dbReference type="SMART" id="SM00702">
    <property type="entry name" value="P4Hc"/>
    <property type="match status" value="2"/>
</dbReference>
<dbReference type="EMBL" id="PGGS01000028">
    <property type="protein sequence ID" value="PNH11495.1"/>
    <property type="molecule type" value="Genomic_DNA"/>
</dbReference>
<evidence type="ECO:0000256" key="7">
    <source>
        <dbReference type="ARBA" id="ARBA00023002"/>
    </source>
</evidence>
<dbReference type="InterPro" id="IPR006620">
    <property type="entry name" value="Pro_4_hyd_alph"/>
</dbReference>
<feature type="domain" description="Fe2OG dioxygenase" evidence="13">
    <location>
        <begin position="146"/>
        <end position="270"/>
    </location>
</feature>
<evidence type="ECO:0000313" key="15">
    <source>
        <dbReference type="Proteomes" id="UP000236333"/>
    </source>
</evidence>
<dbReference type="OrthoDB" id="420380at2759"/>
<keyword evidence="12" id="KW-0732">Signal</keyword>
<dbReference type="PROSITE" id="PS51471">
    <property type="entry name" value="FE2OG_OXY"/>
    <property type="match status" value="2"/>
</dbReference>
<comment type="cofactor">
    <cofactor evidence="1">
        <name>L-ascorbate</name>
        <dbReference type="ChEBI" id="CHEBI:38290"/>
    </cofactor>
</comment>
<comment type="catalytic activity">
    <reaction evidence="10">
        <text>L-prolyl-[collagen] + 2-oxoglutarate + O2 = trans-4-hydroxy-L-prolyl-[collagen] + succinate + CO2</text>
        <dbReference type="Rhea" id="RHEA:18945"/>
        <dbReference type="Rhea" id="RHEA-COMP:11676"/>
        <dbReference type="Rhea" id="RHEA-COMP:11680"/>
        <dbReference type="ChEBI" id="CHEBI:15379"/>
        <dbReference type="ChEBI" id="CHEBI:16526"/>
        <dbReference type="ChEBI" id="CHEBI:16810"/>
        <dbReference type="ChEBI" id="CHEBI:30031"/>
        <dbReference type="ChEBI" id="CHEBI:50342"/>
        <dbReference type="ChEBI" id="CHEBI:61965"/>
        <dbReference type="EC" id="1.14.11.2"/>
    </reaction>
</comment>
<dbReference type="Pfam" id="PF13640">
    <property type="entry name" value="2OG-FeII_Oxy_3"/>
    <property type="match status" value="2"/>
</dbReference>
<dbReference type="SMART" id="SM00254">
    <property type="entry name" value="ShKT"/>
    <property type="match status" value="2"/>
</dbReference>
<dbReference type="Gene3D" id="2.60.120.620">
    <property type="entry name" value="q2cbj1_9rhob like domain"/>
    <property type="match status" value="2"/>
</dbReference>
<feature type="chain" id="PRO_5014329794" evidence="12">
    <location>
        <begin position="27"/>
        <end position="808"/>
    </location>
</feature>
<dbReference type="Proteomes" id="UP000236333">
    <property type="component" value="Unassembled WGS sequence"/>
</dbReference>
<keyword evidence="7" id="KW-0560">Oxidoreductase</keyword>
<keyword evidence="5" id="KW-0223">Dioxygenase</keyword>
<dbReference type="GO" id="GO:0031418">
    <property type="term" value="F:L-ascorbic acid binding"/>
    <property type="evidence" value="ECO:0007669"/>
    <property type="project" value="InterPro"/>
</dbReference>
<evidence type="ECO:0000256" key="4">
    <source>
        <dbReference type="ARBA" id="ARBA00022723"/>
    </source>
</evidence>
<evidence type="ECO:0000256" key="5">
    <source>
        <dbReference type="ARBA" id="ARBA00022964"/>
    </source>
</evidence>
<evidence type="ECO:0000256" key="10">
    <source>
        <dbReference type="ARBA" id="ARBA00049169"/>
    </source>
</evidence>
<comment type="subcellular location">
    <subcellularLocation>
        <location evidence="2">Endoplasmic reticulum membrane</location>
        <topology evidence="2">Single-pass type II membrane protein</topology>
    </subcellularLocation>
</comment>
<dbReference type="GO" id="GO:0005789">
    <property type="term" value="C:endoplasmic reticulum membrane"/>
    <property type="evidence" value="ECO:0007669"/>
    <property type="project" value="UniProtKB-SubCell"/>
</dbReference>
<dbReference type="AlphaFoldDB" id="A0A2J8AG45"/>
<feature type="region of interest" description="Disordered" evidence="11">
    <location>
        <begin position="403"/>
        <end position="424"/>
    </location>
</feature>
<dbReference type="InterPro" id="IPR003582">
    <property type="entry name" value="ShKT_dom"/>
</dbReference>
<reference evidence="14 15" key="1">
    <citation type="journal article" date="2017" name="Mol. Biol. Evol.">
        <title>The 4-celled Tetrabaena socialis nuclear genome reveals the essential components for genetic control of cell number at the origin of multicellularity in the volvocine lineage.</title>
        <authorList>
            <person name="Featherston J."/>
            <person name="Arakaki Y."/>
            <person name="Hanschen E.R."/>
            <person name="Ferris P.J."/>
            <person name="Michod R.E."/>
            <person name="Olson B.J.S.C."/>
            <person name="Nozaki H."/>
            <person name="Durand P.M."/>
        </authorList>
    </citation>
    <scope>NUCLEOTIDE SEQUENCE [LARGE SCALE GENOMIC DNA]</scope>
    <source>
        <strain evidence="14 15">NIES-571</strain>
    </source>
</reference>
<dbReference type="InterPro" id="IPR005123">
    <property type="entry name" value="Oxoglu/Fe-dep_dioxygenase_dom"/>
</dbReference>
<evidence type="ECO:0000256" key="8">
    <source>
        <dbReference type="ARBA" id="ARBA00023004"/>
    </source>
</evidence>
<dbReference type="Pfam" id="PF01549">
    <property type="entry name" value="ShK"/>
    <property type="match status" value="2"/>
</dbReference>
<evidence type="ECO:0000256" key="1">
    <source>
        <dbReference type="ARBA" id="ARBA00001961"/>
    </source>
</evidence>
<dbReference type="GO" id="GO:0005506">
    <property type="term" value="F:iron ion binding"/>
    <property type="evidence" value="ECO:0007669"/>
    <property type="project" value="InterPro"/>
</dbReference>
<dbReference type="PANTHER" id="PTHR10869:SF238">
    <property type="entry name" value="PROLYL 4-HYDROXYLASE 6-RELATED"/>
    <property type="match status" value="1"/>
</dbReference>
<evidence type="ECO:0000256" key="3">
    <source>
        <dbReference type="ARBA" id="ARBA00022692"/>
    </source>
</evidence>
<keyword evidence="15" id="KW-1185">Reference proteome</keyword>
<keyword evidence="8" id="KW-0408">Iron</keyword>
<feature type="signal peptide" evidence="12">
    <location>
        <begin position="1"/>
        <end position="26"/>
    </location>
</feature>
<dbReference type="PANTHER" id="PTHR10869">
    <property type="entry name" value="PROLYL 4-HYDROXYLASE ALPHA SUBUNIT"/>
    <property type="match status" value="1"/>
</dbReference>
<gene>
    <name evidence="14" type="ORF">TSOC_001591</name>
</gene>
<accession>A0A2J8AG45</accession>
<keyword evidence="3" id="KW-0812">Transmembrane</keyword>